<evidence type="ECO:0000313" key="7">
    <source>
        <dbReference type="Proteomes" id="UP001465668"/>
    </source>
</evidence>
<reference evidence="6 7" key="1">
    <citation type="submission" date="2024-02" db="EMBL/GenBank/DDBJ databases">
        <title>First draft genome assembly of two strains of Seiridium cardinale.</title>
        <authorList>
            <person name="Emiliani G."/>
            <person name="Scali E."/>
        </authorList>
    </citation>
    <scope>NUCLEOTIDE SEQUENCE [LARGE SCALE GENOMIC DNA]</scope>
    <source>
        <strain evidence="6 7">BM-138-000479</strain>
    </source>
</reference>
<keyword evidence="3" id="KW-0560">Oxidoreductase</keyword>
<keyword evidence="4" id="KW-0408">Iron</keyword>
<dbReference type="PANTHER" id="PTHR46300:SF2">
    <property type="entry name" value="CYTOCHROME P450 MONOOXYGENASE ALNH-RELATED"/>
    <property type="match status" value="1"/>
</dbReference>
<dbReference type="InterPro" id="IPR050364">
    <property type="entry name" value="Cytochrome_P450_fung"/>
</dbReference>
<gene>
    <name evidence="6" type="ORF">SCAR479_13675</name>
</gene>
<organism evidence="6 7">
    <name type="scientific">Seiridium cardinale</name>
    <dbReference type="NCBI Taxonomy" id="138064"/>
    <lineage>
        <taxon>Eukaryota</taxon>
        <taxon>Fungi</taxon>
        <taxon>Dikarya</taxon>
        <taxon>Ascomycota</taxon>
        <taxon>Pezizomycotina</taxon>
        <taxon>Sordariomycetes</taxon>
        <taxon>Xylariomycetidae</taxon>
        <taxon>Amphisphaeriales</taxon>
        <taxon>Sporocadaceae</taxon>
        <taxon>Seiridium</taxon>
    </lineage>
</organism>
<sequence length="361" mass="39804">MKSSLLSLRGTVTSEEYRLWVRRYGDVLQVQLGNNTAVVVNTAAAARALFITQREATNSRPVFYVPHKQGQQGEPVTSIDTGCQGGNVPVDTHNGPYNAARKFTVNLSLTLANETSVEDVKDLPRDLLISEIIYIEDEMSKPHDPTKNFANCIPLLRPLQKIKRLLHLPGSGSSSSHMADIGHRRYAYHEALQTKLRDDITHNVDKPCIQGNVLKDPKNMGLSEGELLSVSMSMMAGADTTKRSVTAPAGAPSRYPVQGVCGHTGGWTARCDLDLFAGLTTFVPERWWLDDDGQTANRHWYYFIVSYLRPSRSSIGAVDARNPIAAPQARSCDFASGCNGYEEDARPKVLIDFLMIDINPS</sequence>
<evidence type="ECO:0000313" key="6">
    <source>
        <dbReference type="EMBL" id="KAK9769676.1"/>
    </source>
</evidence>
<evidence type="ECO:0000256" key="3">
    <source>
        <dbReference type="ARBA" id="ARBA00023002"/>
    </source>
</evidence>
<dbReference type="EMBL" id="JARVKM010000115">
    <property type="protein sequence ID" value="KAK9769676.1"/>
    <property type="molecule type" value="Genomic_DNA"/>
</dbReference>
<dbReference type="Proteomes" id="UP001465668">
    <property type="component" value="Unassembled WGS sequence"/>
</dbReference>
<proteinExistence type="inferred from homology"/>
<keyword evidence="5" id="KW-0503">Monooxygenase</keyword>
<comment type="caution">
    <text evidence="6">The sequence shown here is derived from an EMBL/GenBank/DDBJ whole genome shotgun (WGS) entry which is preliminary data.</text>
</comment>
<accession>A0ABR2X7S2</accession>
<protein>
    <submittedName>
        <fullName evidence="6">Cytochrome P450</fullName>
    </submittedName>
</protein>
<keyword evidence="2" id="KW-0479">Metal-binding</keyword>
<dbReference type="SUPFAM" id="SSF48264">
    <property type="entry name" value="Cytochrome P450"/>
    <property type="match status" value="1"/>
</dbReference>
<dbReference type="Gene3D" id="1.10.630.10">
    <property type="entry name" value="Cytochrome P450"/>
    <property type="match status" value="1"/>
</dbReference>
<comment type="similarity">
    <text evidence="1">Belongs to the cytochrome P450 family.</text>
</comment>
<name>A0ABR2X7S2_9PEZI</name>
<evidence type="ECO:0000256" key="4">
    <source>
        <dbReference type="ARBA" id="ARBA00023004"/>
    </source>
</evidence>
<dbReference type="PANTHER" id="PTHR46300">
    <property type="entry name" value="P450, PUTATIVE (EUROFUNG)-RELATED-RELATED"/>
    <property type="match status" value="1"/>
</dbReference>
<evidence type="ECO:0000256" key="5">
    <source>
        <dbReference type="ARBA" id="ARBA00023033"/>
    </source>
</evidence>
<keyword evidence="7" id="KW-1185">Reference proteome</keyword>
<dbReference type="InterPro" id="IPR036396">
    <property type="entry name" value="Cyt_P450_sf"/>
</dbReference>
<evidence type="ECO:0000256" key="2">
    <source>
        <dbReference type="ARBA" id="ARBA00022723"/>
    </source>
</evidence>
<evidence type="ECO:0000256" key="1">
    <source>
        <dbReference type="ARBA" id="ARBA00010617"/>
    </source>
</evidence>